<comment type="caution">
    <text evidence="2">The sequence shown here is derived from an EMBL/GenBank/DDBJ whole genome shotgun (WGS) entry which is preliminary data.</text>
</comment>
<gene>
    <name evidence="2" type="ORF">Air01nite_76830</name>
</gene>
<keyword evidence="3" id="KW-1185">Reference proteome</keyword>
<feature type="domain" description="DUF7336" evidence="1">
    <location>
        <begin position="46"/>
        <end position="100"/>
    </location>
</feature>
<dbReference type="Pfam" id="PF24024">
    <property type="entry name" value="DUF7336"/>
    <property type="match status" value="1"/>
</dbReference>
<organism evidence="2 3">
    <name type="scientific">Asanoa iriomotensis</name>
    <dbReference type="NCBI Taxonomy" id="234613"/>
    <lineage>
        <taxon>Bacteria</taxon>
        <taxon>Bacillati</taxon>
        <taxon>Actinomycetota</taxon>
        <taxon>Actinomycetes</taxon>
        <taxon>Micromonosporales</taxon>
        <taxon>Micromonosporaceae</taxon>
        <taxon>Asanoa</taxon>
    </lineage>
</organism>
<evidence type="ECO:0000259" key="1">
    <source>
        <dbReference type="Pfam" id="PF24024"/>
    </source>
</evidence>
<name>A0ABQ4CFN6_9ACTN</name>
<reference evidence="2 3" key="1">
    <citation type="submission" date="2021-01" db="EMBL/GenBank/DDBJ databases">
        <title>Whole genome shotgun sequence of Asanoa iriomotensis NBRC 100142.</title>
        <authorList>
            <person name="Komaki H."/>
            <person name="Tamura T."/>
        </authorList>
    </citation>
    <scope>NUCLEOTIDE SEQUENCE [LARGE SCALE GENOMIC DNA]</scope>
    <source>
        <strain evidence="2 3">NBRC 100142</strain>
    </source>
</reference>
<accession>A0ABQ4CFN6</accession>
<protein>
    <recommendedName>
        <fullName evidence="1">DUF7336 domain-containing protein</fullName>
    </recommendedName>
</protein>
<dbReference type="EMBL" id="BONC01000114">
    <property type="protein sequence ID" value="GIF61588.1"/>
    <property type="molecule type" value="Genomic_DNA"/>
</dbReference>
<dbReference type="InterPro" id="IPR055760">
    <property type="entry name" value="DUF7336"/>
</dbReference>
<sequence>MLRWATPLAAASSLVDVWLLHHVRHARNDDGTVDHVDELGDLTWDEWDGDDLKLLGVYATEAAARARIERARTLPGFDAEPDCFTVSSWTVDEDHWTEGFSTAE</sequence>
<proteinExistence type="predicted"/>
<evidence type="ECO:0000313" key="3">
    <source>
        <dbReference type="Proteomes" id="UP000624325"/>
    </source>
</evidence>
<evidence type="ECO:0000313" key="2">
    <source>
        <dbReference type="EMBL" id="GIF61588.1"/>
    </source>
</evidence>
<dbReference type="Proteomes" id="UP000624325">
    <property type="component" value="Unassembled WGS sequence"/>
</dbReference>